<dbReference type="RefSeq" id="WP_092835633.1">
    <property type="nucleotide sequence ID" value="NZ_FNJL01000017.1"/>
</dbReference>
<evidence type="ECO:0000256" key="1">
    <source>
        <dbReference type="SAM" id="MobiDB-lite"/>
    </source>
</evidence>
<evidence type="ECO:0000313" key="2">
    <source>
        <dbReference type="EMBL" id="SDP60241.1"/>
    </source>
</evidence>
<dbReference type="Pfam" id="PF05488">
    <property type="entry name" value="PAAR_motif"/>
    <property type="match status" value="2"/>
</dbReference>
<dbReference type="EMBL" id="FNJL01000017">
    <property type="protein sequence ID" value="SDP60241.1"/>
    <property type="molecule type" value="Genomic_DNA"/>
</dbReference>
<dbReference type="Proteomes" id="UP000199317">
    <property type="component" value="Unassembled WGS sequence"/>
</dbReference>
<dbReference type="Gene3D" id="2.60.200.60">
    <property type="match status" value="2"/>
</dbReference>
<gene>
    <name evidence="2" type="ORF">SAMN04489708_11781</name>
</gene>
<name>A0A1H0U272_9BURK</name>
<reference evidence="3" key="1">
    <citation type="submission" date="2016-10" db="EMBL/GenBank/DDBJ databases">
        <authorList>
            <person name="Varghese N."/>
            <person name="Submissions S."/>
        </authorList>
    </citation>
    <scope>NUCLEOTIDE SEQUENCE [LARGE SCALE GENOMIC DNA]</scope>
    <source>
        <strain evidence="3">DSM 17101</strain>
    </source>
</reference>
<dbReference type="OrthoDB" id="9807902at2"/>
<accession>A0A1H0U272</accession>
<protein>
    <submittedName>
        <fullName evidence="2">Zn-binding Pro-Ala-Ala-Arg (PAAR) domain-containing protein, incolved in TypeVI secretion</fullName>
    </submittedName>
</protein>
<keyword evidence="3" id="KW-1185">Reference proteome</keyword>
<feature type="region of interest" description="Disordered" evidence="1">
    <location>
        <begin position="1"/>
        <end position="38"/>
    </location>
</feature>
<proteinExistence type="predicted"/>
<evidence type="ECO:0000313" key="3">
    <source>
        <dbReference type="Proteomes" id="UP000199317"/>
    </source>
</evidence>
<organism evidence="2 3">
    <name type="scientific">Paracidovorax cattleyae</name>
    <dbReference type="NCBI Taxonomy" id="80868"/>
    <lineage>
        <taxon>Bacteria</taxon>
        <taxon>Pseudomonadati</taxon>
        <taxon>Pseudomonadota</taxon>
        <taxon>Betaproteobacteria</taxon>
        <taxon>Burkholderiales</taxon>
        <taxon>Comamonadaceae</taxon>
        <taxon>Paracidovorax</taxon>
    </lineage>
</organism>
<sequence>MAQPAARMHDDVAHRRGAGPILEGAPTVRIGGQPAARMGDRVRHNKGIEPITEGEPSVRLAGRPAARVGDEVACHGVIAQGCPTVRIGRDKDEACMQAAADEGAAFVVPAHRP</sequence>
<dbReference type="AlphaFoldDB" id="A0A1H0U272"/>
<dbReference type="InterPro" id="IPR008727">
    <property type="entry name" value="PAAR_motif"/>
</dbReference>